<proteinExistence type="predicted"/>
<dbReference type="Pfam" id="PF08044">
    <property type="entry name" value="DUF1707"/>
    <property type="match status" value="1"/>
</dbReference>
<evidence type="ECO:0000256" key="1">
    <source>
        <dbReference type="SAM" id="Phobius"/>
    </source>
</evidence>
<protein>
    <submittedName>
        <fullName evidence="3">DUF1707 domain-containing protein</fullName>
    </submittedName>
</protein>
<reference evidence="3" key="1">
    <citation type="submission" date="2022-05" db="EMBL/GenBank/DDBJ databases">
        <title>Corynebacterium sp. TA-R-1 sp. nov., isolated from human feces.</title>
        <authorList>
            <person name="Shamsuzzaman M."/>
            <person name="Dahal R.H."/>
        </authorList>
    </citation>
    <scope>NUCLEOTIDE SEQUENCE</scope>
    <source>
        <strain evidence="3">TA-R-1</strain>
    </source>
</reference>
<feature type="domain" description="DUF1707" evidence="2">
    <location>
        <begin position="7"/>
        <end position="59"/>
    </location>
</feature>
<keyword evidence="1" id="KW-0812">Transmembrane</keyword>
<dbReference type="InterPro" id="IPR012551">
    <property type="entry name" value="DUF1707_SHOCT-like"/>
</dbReference>
<evidence type="ECO:0000259" key="2">
    <source>
        <dbReference type="Pfam" id="PF08044"/>
    </source>
</evidence>
<comment type="caution">
    <text evidence="3">The sequence shown here is derived from an EMBL/GenBank/DDBJ whole genome shotgun (WGS) entry which is preliminary data.</text>
</comment>
<keyword evidence="4" id="KW-1185">Reference proteome</keyword>
<keyword evidence="1" id="KW-0472">Membrane</keyword>
<organism evidence="3 4">
    <name type="scientific">Corynebacterium stercoris</name>
    <dbReference type="NCBI Taxonomy" id="2943490"/>
    <lineage>
        <taxon>Bacteria</taxon>
        <taxon>Bacillati</taxon>
        <taxon>Actinomycetota</taxon>
        <taxon>Actinomycetes</taxon>
        <taxon>Mycobacteriales</taxon>
        <taxon>Corynebacteriaceae</taxon>
        <taxon>Corynebacterium</taxon>
    </lineage>
</organism>
<evidence type="ECO:0000313" key="4">
    <source>
        <dbReference type="Proteomes" id="UP001204000"/>
    </source>
</evidence>
<gene>
    <name evidence="3" type="ORF">M5J20_05190</name>
</gene>
<dbReference type="RefSeq" id="WP_253577187.1">
    <property type="nucleotide sequence ID" value="NZ_JAMFTQ010000004.1"/>
</dbReference>
<name>A0ABT1G0U1_9CORY</name>
<feature type="transmembrane region" description="Helical" evidence="1">
    <location>
        <begin position="132"/>
        <end position="151"/>
    </location>
</feature>
<keyword evidence="1" id="KW-1133">Transmembrane helix</keyword>
<dbReference type="Proteomes" id="UP001204000">
    <property type="component" value="Unassembled WGS sequence"/>
</dbReference>
<feature type="transmembrane region" description="Helical" evidence="1">
    <location>
        <begin position="109"/>
        <end position="126"/>
    </location>
</feature>
<accession>A0ABT1G0U1</accession>
<evidence type="ECO:0000313" key="3">
    <source>
        <dbReference type="EMBL" id="MCP1387581.1"/>
    </source>
</evidence>
<sequence length="224" mass="24420">MSHPHNLRLSDAERTEAMSALGKAFGEGRLSLDEYDTRCKAVAAANFHADLAPLFQDIPQRPDFGSSLSTATGSTVWSQANTSAVGNELQVYTAPEIMQVRRAGQRKRAGAFWLGTIGAVGLISLGEALGASVLSGFAVLLIPTLFVLLYVMKVGPDDWYMPTLSQLERGRREVAKAKALELEASHAYEQAQRKLERKAQIDRLTNDALGMAQDTLDRFKPKGN</sequence>
<dbReference type="EMBL" id="JAMFTQ010000004">
    <property type="protein sequence ID" value="MCP1387581.1"/>
    <property type="molecule type" value="Genomic_DNA"/>
</dbReference>